<keyword evidence="1" id="KW-1133">Transmembrane helix</keyword>
<keyword evidence="3" id="KW-1185">Reference proteome</keyword>
<keyword evidence="1" id="KW-0472">Membrane</keyword>
<evidence type="ECO:0000313" key="2">
    <source>
        <dbReference type="EMBL" id="MFC3001096.1"/>
    </source>
</evidence>
<feature type="transmembrane region" description="Helical" evidence="1">
    <location>
        <begin position="41"/>
        <end position="59"/>
    </location>
</feature>
<evidence type="ECO:0008006" key="4">
    <source>
        <dbReference type="Google" id="ProtNLM"/>
    </source>
</evidence>
<dbReference type="RefSeq" id="WP_216837186.1">
    <property type="nucleotide sequence ID" value="NZ_JAFNJS010000004.1"/>
</dbReference>
<keyword evidence="1" id="KW-0812">Transmembrane</keyword>
<feature type="transmembrane region" description="Helical" evidence="1">
    <location>
        <begin position="103"/>
        <end position="125"/>
    </location>
</feature>
<name>A0ABV7BWK7_9PROT</name>
<evidence type="ECO:0000313" key="3">
    <source>
        <dbReference type="Proteomes" id="UP001595420"/>
    </source>
</evidence>
<organism evidence="2 3">
    <name type="scientific">Falsiroseomonas tokyonensis</name>
    <dbReference type="NCBI Taxonomy" id="430521"/>
    <lineage>
        <taxon>Bacteria</taxon>
        <taxon>Pseudomonadati</taxon>
        <taxon>Pseudomonadota</taxon>
        <taxon>Alphaproteobacteria</taxon>
        <taxon>Acetobacterales</taxon>
        <taxon>Roseomonadaceae</taxon>
        <taxon>Falsiroseomonas</taxon>
    </lineage>
</organism>
<protein>
    <recommendedName>
        <fullName evidence="4">Cytochrome-c oxidase</fullName>
    </recommendedName>
</protein>
<dbReference type="EMBL" id="JBHRSB010000004">
    <property type="protein sequence ID" value="MFC3001096.1"/>
    <property type="molecule type" value="Genomic_DNA"/>
</dbReference>
<comment type="caution">
    <text evidence="2">The sequence shown here is derived from an EMBL/GenBank/DDBJ whole genome shotgun (WGS) entry which is preliminary data.</text>
</comment>
<dbReference type="Proteomes" id="UP001595420">
    <property type="component" value="Unassembled WGS sequence"/>
</dbReference>
<sequence length="136" mass="14499">MSRLPLLYIIAAAFNLLVGVCLGIWMGIAHDFQLAPVHAHLNLLGWASLALMGLVFRAWPELGRAVLPSVVQFCLCVGAAVLFPAGIYLSILHEAPGLAIGAALAWLAGVVLFLVRLVLLALYAAPRRLPVLQPAE</sequence>
<proteinExistence type="predicted"/>
<feature type="transmembrane region" description="Helical" evidence="1">
    <location>
        <begin position="6"/>
        <end position="29"/>
    </location>
</feature>
<evidence type="ECO:0000256" key="1">
    <source>
        <dbReference type="SAM" id="Phobius"/>
    </source>
</evidence>
<reference evidence="3" key="1">
    <citation type="journal article" date="2019" name="Int. J. Syst. Evol. Microbiol.">
        <title>The Global Catalogue of Microorganisms (GCM) 10K type strain sequencing project: providing services to taxonomists for standard genome sequencing and annotation.</title>
        <authorList>
            <consortium name="The Broad Institute Genomics Platform"/>
            <consortium name="The Broad Institute Genome Sequencing Center for Infectious Disease"/>
            <person name="Wu L."/>
            <person name="Ma J."/>
        </authorList>
    </citation>
    <scope>NUCLEOTIDE SEQUENCE [LARGE SCALE GENOMIC DNA]</scope>
    <source>
        <strain evidence="3">CGMCC 1.16855</strain>
    </source>
</reference>
<accession>A0ABV7BWK7</accession>
<gene>
    <name evidence="2" type="ORF">ACFOD3_14420</name>
</gene>
<feature type="transmembrane region" description="Helical" evidence="1">
    <location>
        <begin position="65"/>
        <end position="91"/>
    </location>
</feature>